<dbReference type="AlphaFoldDB" id="A0A1G2RVC6"/>
<keyword evidence="1" id="KW-0812">Transmembrane</keyword>
<proteinExistence type="predicted"/>
<evidence type="ECO:0000256" key="1">
    <source>
        <dbReference type="SAM" id="Phobius"/>
    </source>
</evidence>
<evidence type="ECO:0000313" key="2">
    <source>
        <dbReference type="EMBL" id="OHA76339.1"/>
    </source>
</evidence>
<sequence length="207" mass="23832">MPLEFRGAFFMSKNGIIKLHNMKTNWKYIIVILVLALLVGGTVLDYLKRVNEELFFISQFPEKKIENKETTLKKTGTGGQYNEFVYYDGEVIVSGKYQESRPGSLGGNLLCFYPDDETKHLIPRDVDLFGNPDVRKAWFCFDDQKEAKSSFGINDEEIFRDITAECIEGDATIKIYDYVVNLMQSEVVDTAKLKEIFTKEPYINQCE</sequence>
<keyword evidence="1" id="KW-0472">Membrane</keyword>
<dbReference type="EMBL" id="MHUM01000030">
    <property type="protein sequence ID" value="OHA76339.1"/>
    <property type="molecule type" value="Genomic_DNA"/>
</dbReference>
<name>A0A1G2RVC6_9BACT</name>
<protein>
    <submittedName>
        <fullName evidence="2">Uncharacterized protein</fullName>
    </submittedName>
</protein>
<gene>
    <name evidence="2" type="ORF">A3H01_01240</name>
</gene>
<comment type="caution">
    <text evidence="2">The sequence shown here is derived from an EMBL/GenBank/DDBJ whole genome shotgun (WGS) entry which is preliminary data.</text>
</comment>
<organism evidence="2 3">
    <name type="scientific">Candidatus Wildermuthbacteria bacterium RIFCSPLOWO2_12_FULL_40_9</name>
    <dbReference type="NCBI Taxonomy" id="1802467"/>
    <lineage>
        <taxon>Bacteria</taxon>
        <taxon>Candidatus Wildermuthiibacteriota</taxon>
    </lineage>
</organism>
<feature type="transmembrane region" description="Helical" evidence="1">
    <location>
        <begin position="28"/>
        <end position="47"/>
    </location>
</feature>
<dbReference type="Proteomes" id="UP000177853">
    <property type="component" value="Unassembled WGS sequence"/>
</dbReference>
<accession>A0A1G2RVC6</accession>
<evidence type="ECO:0000313" key="3">
    <source>
        <dbReference type="Proteomes" id="UP000177853"/>
    </source>
</evidence>
<keyword evidence="1" id="KW-1133">Transmembrane helix</keyword>
<reference evidence="2 3" key="1">
    <citation type="journal article" date="2016" name="Nat. Commun.">
        <title>Thousands of microbial genomes shed light on interconnected biogeochemical processes in an aquifer system.</title>
        <authorList>
            <person name="Anantharaman K."/>
            <person name="Brown C.T."/>
            <person name="Hug L.A."/>
            <person name="Sharon I."/>
            <person name="Castelle C.J."/>
            <person name="Probst A.J."/>
            <person name="Thomas B.C."/>
            <person name="Singh A."/>
            <person name="Wilkins M.J."/>
            <person name="Karaoz U."/>
            <person name="Brodie E.L."/>
            <person name="Williams K.H."/>
            <person name="Hubbard S.S."/>
            <person name="Banfield J.F."/>
        </authorList>
    </citation>
    <scope>NUCLEOTIDE SEQUENCE [LARGE SCALE GENOMIC DNA]</scope>
</reference>